<comment type="caution">
    <text evidence="1">The sequence shown here is derived from an EMBL/GenBank/DDBJ whole genome shotgun (WGS) entry which is preliminary data.</text>
</comment>
<evidence type="ECO:0008006" key="3">
    <source>
        <dbReference type="Google" id="ProtNLM"/>
    </source>
</evidence>
<dbReference type="Proteomes" id="UP000275048">
    <property type="component" value="Unassembled WGS sequence"/>
</dbReference>
<keyword evidence="2" id="KW-1185">Reference proteome</keyword>
<reference evidence="1 2" key="1">
    <citation type="submission" date="2018-10" db="EMBL/GenBank/DDBJ databases">
        <title>Isolation, diversity and antibacterial activity of antinobacteria from the wheat rhizosphere soil.</title>
        <authorList>
            <person name="Sun T."/>
        </authorList>
    </citation>
    <scope>NUCLEOTIDE SEQUENCE [LARGE SCALE GENOMIC DNA]</scope>
    <source>
        <strain evidence="1 2">SJ-23</strain>
    </source>
</reference>
<dbReference type="EMBL" id="RHHB01000025">
    <property type="protein sequence ID" value="RNB47395.1"/>
    <property type="molecule type" value="Genomic_DNA"/>
</dbReference>
<dbReference type="OrthoDB" id="5007879at2"/>
<evidence type="ECO:0000313" key="1">
    <source>
        <dbReference type="EMBL" id="RNB47395.1"/>
    </source>
</evidence>
<evidence type="ECO:0000313" key="2">
    <source>
        <dbReference type="Proteomes" id="UP000275048"/>
    </source>
</evidence>
<name>A0A3M8AA76_9MICO</name>
<accession>A0A3M8AA76</accession>
<organism evidence="1 2">
    <name type="scientific">Agromyces tardus</name>
    <dbReference type="NCBI Taxonomy" id="2583849"/>
    <lineage>
        <taxon>Bacteria</taxon>
        <taxon>Bacillati</taxon>
        <taxon>Actinomycetota</taxon>
        <taxon>Actinomycetes</taxon>
        <taxon>Micrococcales</taxon>
        <taxon>Microbacteriaceae</taxon>
        <taxon>Agromyces</taxon>
    </lineage>
</organism>
<proteinExistence type="predicted"/>
<dbReference type="AlphaFoldDB" id="A0A3M8AA76"/>
<protein>
    <recommendedName>
        <fullName evidence="3">Dodecin domain-containing protein</fullName>
    </recommendedName>
</protein>
<dbReference type="RefSeq" id="WP_138708082.1">
    <property type="nucleotide sequence ID" value="NZ_JBHSNT010000098.1"/>
</dbReference>
<gene>
    <name evidence="1" type="ORF">EDM22_12245</name>
</gene>
<sequence>MGTKQVTGSSFDGLVEAFAGVLDEHAPTTNTPRDYTVVGWRAQAGGPVGKRIYYVDVEVSGPDVE</sequence>